<comment type="caution">
    <text evidence="1">The sequence shown here is derived from an EMBL/GenBank/DDBJ whole genome shotgun (WGS) entry which is preliminary data.</text>
</comment>
<proteinExistence type="predicted"/>
<evidence type="ECO:0000313" key="1">
    <source>
        <dbReference type="EMBL" id="OXE32820.1"/>
    </source>
</evidence>
<accession>A0A227JCH8</accession>
<evidence type="ECO:0000313" key="2">
    <source>
        <dbReference type="Proteomes" id="UP000214596"/>
    </source>
</evidence>
<gene>
    <name evidence="1" type="ORF">CA163_10745</name>
</gene>
<dbReference type="EMBL" id="NIXT01000515">
    <property type="protein sequence ID" value="OXE32820.1"/>
    <property type="molecule type" value="Genomic_DNA"/>
</dbReference>
<dbReference type="Proteomes" id="UP000214596">
    <property type="component" value="Unassembled WGS sequence"/>
</dbReference>
<dbReference type="AlphaFoldDB" id="A0A227JCH8"/>
<feature type="non-terminal residue" evidence="1">
    <location>
        <position position="49"/>
    </location>
</feature>
<organism evidence="1 2">
    <name type="scientific">Vibrio parahaemolyticus</name>
    <dbReference type="NCBI Taxonomy" id="670"/>
    <lineage>
        <taxon>Bacteria</taxon>
        <taxon>Pseudomonadati</taxon>
        <taxon>Pseudomonadota</taxon>
        <taxon>Gammaproteobacteria</taxon>
        <taxon>Vibrionales</taxon>
        <taxon>Vibrionaceae</taxon>
        <taxon>Vibrio</taxon>
    </lineage>
</organism>
<sequence>MSINISDLTNALTKVEHVHKVQLENVHQFFKTNEALSIETFSQIIACDS</sequence>
<name>A0A227JCH8_VIBPH</name>
<reference evidence="1 2" key="1">
    <citation type="journal article" date="2017" name="Appl. Environ. Microbiol.">
        <title>Parallel evolution of two clades of a major Atlantic endemic Vibrio parahaemolyticus pathogen lineage by independent acquisition of related pathogenicity islands.</title>
        <authorList>
            <person name="Xu F."/>
            <person name="Gonzalez-Escalona N."/>
            <person name="Drees K.P."/>
            <person name="Sebra R.P."/>
            <person name="Cooper V.S."/>
            <person name="Jones S.H."/>
            <person name="Whistler C.A."/>
        </authorList>
    </citation>
    <scope>NUCLEOTIDE SEQUENCE [LARGE SCALE GENOMIC DNA]</scope>
    <source>
        <strain evidence="1 2">MAVP-3</strain>
    </source>
</reference>
<protein>
    <submittedName>
        <fullName evidence="1">Uncharacterized protein</fullName>
    </submittedName>
</protein>